<evidence type="ECO:0000256" key="1">
    <source>
        <dbReference type="SAM" id="Phobius"/>
    </source>
</evidence>
<reference evidence="2 3" key="1">
    <citation type="submission" date="2019-06" db="EMBL/GenBank/DDBJ databases">
        <title>Draft genome sequence of the filamentous fungus Phialemoniopsis curvata isolated from diesel fuel.</title>
        <authorList>
            <person name="Varaljay V.A."/>
            <person name="Lyon W.J."/>
            <person name="Crouch A.L."/>
            <person name="Drake C.E."/>
            <person name="Hollomon J.M."/>
            <person name="Nadeau L.J."/>
            <person name="Nunn H.S."/>
            <person name="Stevenson B.S."/>
            <person name="Bojanowski C.L."/>
            <person name="Crookes-Goodson W.J."/>
        </authorList>
    </citation>
    <scope>NUCLEOTIDE SEQUENCE [LARGE SCALE GENOMIC DNA]</scope>
    <source>
        <strain evidence="2 3">D216</strain>
    </source>
</reference>
<gene>
    <name evidence="2" type="ORF">E0L32_008120</name>
</gene>
<protein>
    <submittedName>
        <fullName evidence="2">Uncharacterized protein</fullName>
    </submittedName>
</protein>
<comment type="caution">
    <text evidence="2">The sequence shown here is derived from an EMBL/GenBank/DDBJ whole genome shotgun (WGS) entry which is preliminary data.</text>
</comment>
<dbReference type="InParanoid" id="A0A507AWV5"/>
<proteinExistence type="predicted"/>
<feature type="transmembrane region" description="Helical" evidence="1">
    <location>
        <begin position="30"/>
        <end position="55"/>
    </location>
</feature>
<organism evidence="2 3">
    <name type="scientific">Thyridium curvatum</name>
    <dbReference type="NCBI Taxonomy" id="1093900"/>
    <lineage>
        <taxon>Eukaryota</taxon>
        <taxon>Fungi</taxon>
        <taxon>Dikarya</taxon>
        <taxon>Ascomycota</taxon>
        <taxon>Pezizomycotina</taxon>
        <taxon>Sordariomycetes</taxon>
        <taxon>Sordariomycetidae</taxon>
        <taxon>Thyridiales</taxon>
        <taxon>Thyridiaceae</taxon>
        <taxon>Thyridium</taxon>
    </lineage>
</organism>
<evidence type="ECO:0000313" key="2">
    <source>
        <dbReference type="EMBL" id="TPX10914.1"/>
    </source>
</evidence>
<accession>A0A507AWV5</accession>
<dbReference type="RefSeq" id="XP_030992625.1">
    <property type="nucleotide sequence ID" value="XM_031142939.1"/>
</dbReference>
<dbReference type="AlphaFoldDB" id="A0A507AWV5"/>
<dbReference type="EMBL" id="SKBQ01000052">
    <property type="protein sequence ID" value="TPX10914.1"/>
    <property type="molecule type" value="Genomic_DNA"/>
</dbReference>
<keyword evidence="3" id="KW-1185">Reference proteome</keyword>
<sequence>MPAIAPVPTPDHLLAIPNKLAPTGAACLSYAPALAATAGLAAFFAVSSLSLLVWLNRRYLLSVLDRLREHRAPSMVHRWPREHIFWKAQESRPPVPPKPLQRATVRRSRLQYPRTSRVEWRSAHPAFITNIVHPPFQAQTPVELPASPIEEYDSSWYIQHYTEPWQSSRYPEHI</sequence>
<keyword evidence="1" id="KW-1133">Transmembrane helix</keyword>
<evidence type="ECO:0000313" key="3">
    <source>
        <dbReference type="Proteomes" id="UP000319257"/>
    </source>
</evidence>
<keyword evidence="1" id="KW-0812">Transmembrane</keyword>
<name>A0A507AWV5_9PEZI</name>
<dbReference type="Proteomes" id="UP000319257">
    <property type="component" value="Unassembled WGS sequence"/>
</dbReference>
<keyword evidence="1" id="KW-0472">Membrane</keyword>
<dbReference type="GeneID" id="41975567"/>